<gene>
    <name evidence="1" type="ORF">ACJDUH_10950</name>
</gene>
<name>A0ABW8TWT8_9CLOT</name>
<dbReference type="EMBL" id="JBJHZY010000002">
    <property type="protein sequence ID" value="MFL0268607.1"/>
    <property type="molecule type" value="Genomic_DNA"/>
</dbReference>
<accession>A0ABW8TWT8</accession>
<proteinExistence type="predicted"/>
<dbReference type="Proteomes" id="UP001623661">
    <property type="component" value="Unassembled WGS sequence"/>
</dbReference>
<evidence type="ECO:0000313" key="1">
    <source>
        <dbReference type="EMBL" id="MFL0268607.1"/>
    </source>
</evidence>
<dbReference type="RefSeq" id="WP_406765233.1">
    <property type="nucleotide sequence ID" value="NZ_JBJHZY010000002.1"/>
</dbReference>
<comment type="caution">
    <text evidence="1">The sequence shown here is derived from an EMBL/GenBank/DDBJ whole genome shotgun (WGS) entry which is preliminary data.</text>
</comment>
<keyword evidence="2" id="KW-1185">Reference proteome</keyword>
<reference evidence="1 2" key="1">
    <citation type="submission" date="2024-11" db="EMBL/GenBank/DDBJ databases">
        <authorList>
            <person name="Heng Y.C."/>
            <person name="Lim A.C.H."/>
            <person name="Lee J.K.Y."/>
            <person name="Kittelmann S."/>
        </authorList>
    </citation>
    <scope>NUCLEOTIDE SEQUENCE [LARGE SCALE GENOMIC DNA]</scope>
    <source>
        <strain evidence="1 2">WILCCON 0202</strain>
    </source>
</reference>
<sequence length="493" mass="57674">MNVAMKTIELKLFKPSLLKREIIEEALENYTRAYEYLMDKASKEIDFIEENYKDYSGNYRANNITKWIGKDILKELNIFNVEPFKDSLKLDFSFTLAGFLSLRSKNSGVSFPASNGSNIRPIFFCRYSKVRNYSLLYDAERDRYYAKIYLMNVRNEKRIKTEKAYNNELKYLDKNKEVYKEATVKKTYVIFPLAFGKWQEKYLKDAIYNPEILKTARLIKRKKEYFLSINIVKNIDMVETVNYMGISRGNENAINYAVVDHKSSLICEGYEDILGSITEDMLNKVANTIVKTALKNKCQVIMEKLIDKGDNLTFQNKQGKNFIPKINCSDYNKLYNIMNYKLISSGLRKVIRVSGVGIFYTCPYCHNKSKSNRFSMEIMLCTSCGRTINIDKAGSLNLARRLLQYKNDKINILVESTESGIRFINKDLRLEYYPSNPFDCYDEFMKVLDALIEKFYININIEKESKNYKRKLSIIKKLEANKNNFQLIDVTNS</sequence>
<organism evidence="1 2">
    <name type="scientific">Candidatus Clostridium radicumherbarum</name>
    <dbReference type="NCBI Taxonomy" id="3381662"/>
    <lineage>
        <taxon>Bacteria</taxon>
        <taxon>Bacillati</taxon>
        <taxon>Bacillota</taxon>
        <taxon>Clostridia</taxon>
        <taxon>Eubacteriales</taxon>
        <taxon>Clostridiaceae</taxon>
        <taxon>Clostridium</taxon>
    </lineage>
</organism>
<evidence type="ECO:0000313" key="2">
    <source>
        <dbReference type="Proteomes" id="UP001623661"/>
    </source>
</evidence>
<protein>
    <submittedName>
        <fullName evidence="1">Transposase</fullName>
    </submittedName>
</protein>